<comment type="caution">
    <text evidence="1">The sequence shown here is derived from an EMBL/GenBank/DDBJ whole genome shotgun (WGS) entry which is preliminary data.</text>
</comment>
<sequence>MRSTEAKETAKLSDFQEELVQVAAALKGEPLKLVENMNVSSGLKHVKDALKKFYDDGQNQKAKEINFREERFLLIGLKSLIKHTHYH</sequence>
<dbReference type="Proteomes" id="UP001472677">
    <property type="component" value="Unassembled WGS sequence"/>
</dbReference>
<gene>
    <name evidence="1" type="ORF">V6N12_053630</name>
</gene>
<reference evidence="1 2" key="1">
    <citation type="journal article" date="2024" name="G3 (Bethesda)">
        <title>Genome assembly of Hibiscus sabdariffa L. provides insights into metabolisms of medicinal natural products.</title>
        <authorList>
            <person name="Kim T."/>
        </authorList>
    </citation>
    <scope>NUCLEOTIDE SEQUENCE [LARGE SCALE GENOMIC DNA]</scope>
    <source>
        <strain evidence="1">TK-2024</strain>
        <tissue evidence="1">Old leaves</tissue>
    </source>
</reference>
<protein>
    <submittedName>
        <fullName evidence="1">Uncharacterized protein</fullName>
    </submittedName>
</protein>
<evidence type="ECO:0000313" key="1">
    <source>
        <dbReference type="EMBL" id="KAK8532184.1"/>
    </source>
</evidence>
<proteinExistence type="predicted"/>
<organism evidence="1 2">
    <name type="scientific">Hibiscus sabdariffa</name>
    <name type="common">roselle</name>
    <dbReference type="NCBI Taxonomy" id="183260"/>
    <lineage>
        <taxon>Eukaryota</taxon>
        <taxon>Viridiplantae</taxon>
        <taxon>Streptophyta</taxon>
        <taxon>Embryophyta</taxon>
        <taxon>Tracheophyta</taxon>
        <taxon>Spermatophyta</taxon>
        <taxon>Magnoliopsida</taxon>
        <taxon>eudicotyledons</taxon>
        <taxon>Gunneridae</taxon>
        <taxon>Pentapetalae</taxon>
        <taxon>rosids</taxon>
        <taxon>malvids</taxon>
        <taxon>Malvales</taxon>
        <taxon>Malvaceae</taxon>
        <taxon>Malvoideae</taxon>
        <taxon>Hibiscus</taxon>
    </lineage>
</organism>
<accession>A0ABR2D860</accession>
<keyword evidence="2" id="KW-1185">Reference proteome</keyword>
<dbReference type="EMBL" id="JBBPBM010000034">
    <property type="protein sequence ID" value="KAK8532184.1"/>
    <property type="molecule type" value="Genomic_DNA"/>
</dbReference>
<name>A0ABR2D860_9ROSI</name>
<evidence type="ECO:0000313" key="2">
    <source>
        <dbReference type="Proteomes" id="UP001472677"/>
    </source>
</evidence>